<dbReference type="Gene3D" id="3.30.70.1990">
    <property type="match status" value="1"/>
</dbReference>
<protein>
    <recommendedName>
        <fullName evidence="4">Amine oxidase domain-containing protein</fullName>
    </recommendedName>
</protein>
<dbReference type="AlphaFoldDB" id="A0A2K3DPN3"/>
<feature type="transmembrane region" description="Helical" evidence="1">
    <location>
        <begin position="1145"/>
        <end position="1162"/>
    </location>
</feature>
<gene>
    <name evidence="2" type="ORF">CHLRE_06g281250v5</name>
</gene>
<dbReference type="PANTHER" id="PTHR43667">
    <property type="entry name" value="CYCLOPROPANE-FATTY-ACYL-PHOSPHOLIPID SYNTHASE"/>
    <property type="match status" value="1"/>
</dbReference>
<name>A0A2K3DPN3_CHLRE</name>
<evidence type="ECO:0000256" key="1">
    <source>
        <dbReference type="SAM" id="Phobius"/>
    </source>
</evidence>
<dbReference type="InterPro" id="IPR029063">
    <property type="entry name" value="SAM-dependent_MTases_sf"/>
</dbReference>
<dbReference type="Gene3D" id="3.50.50.60">
    <property type="entry name" value="FAD/NAD(P)-binding domain"/>
    <property type="match status" value="1"/>
</dbReference>
<dbReference type="Gramene" id="PNW82495">
    <property type="protein sequence ID" value="PNW82495"/>
    <property type="gene ID" value="CHLRE_06g281250v5"/>
</dbReference>
<dbReference type="SUPFAM" id="SSF53335">
    <property type="entry name" value="S-adenosyl-L-methionine-dependent methyltransferases"/>
    <property type="match status" value="1"/>
</dbReference>
<dbReference type="Gene3D" id="3.40.50.150">
    <property type="entry name" value="Vaccinia Virus protein VP39"/>
    <property type="match status" value="1"/>
</dbReference>
<dbReference type="GO" id="GO:0016491">
    <property type="term" value="F:oxidoreductase activity"/>
    <property type="evidence" value="ECO:0000318"/>
    <property type="project" value="GO_Central"/>
</dbReference>
<feature type="transmembrane region" description="Helical" evidence="1">
    <location>
        <begin position="946"/>
        <end position="965"/>
    </location>
</feature>
<keyword evidence="3" id="KW-1185">Reference proteome</keyword>
<feature type="transmembrane region" description="Helical" evidence="1">
    <location>
        <begin position="1117"/>
        <end position="1139"/>
    </location>
</feature>
<dbReference type="OMA" id="RSHCYVK"/>
<dbReference type="OrthoDB" id="5977668at2759"/>
<accession>A0A2K3DPN3</accession>
<dbReference type="FunCoup" id="A0A2K3DPN3">
    <property type="interactions" value="208"/>
</dbReference>
<dbReference type="GeneID" id="5720925"/>
<dbReference type="ExpressionAtlas" id="A0A2K3DPN3">
    <property type="expression patterns" value="baseline"/>
</dbReference>
<sequence>MAAGGELREKKVCVVGSGISGLSAAWLLHRNGARVTLLESEATCGGHTLTDHTSPYPVDLGFQVCNLTTYPHFMGFLECLGVDTQPSDMSFALSLDGGKLEWGSDNLDTIFAQRSNLASPSFMGMLRDVVRFGKEAPKVLEPANAHIYRDMTLAEYLKANRYSAAFTNAYVVPMCAAVWSVPNAQVLAFPVVMLIRFWVNHHLLDIFQRPLWRVVRGRSKVYVDRVCSELPDVRTSTPVTRVLRGRAAGEPVTVYTATGPAAAGEQFDAVVFATHSDITLRLLGEDADAPEREVLGAVPYNDNDVWLHTDPSQMPVNRKTWSSWNFLGTSSPQADTSAVCVSYWVNRLQELPPGAPNLFVTLNPITPPAPDTVIRRLKLAHPVFSAASVAAQAQLPQLQGHRGTYYAGAWAGYGFHEDGIRSAVAVVEAMGGSLPWVPRATSPKVSAMQGLYMSLFDKYARSVFNQGRLRLILPTGQELNYGSEDTIAAPVPKGEEWRGRPDLKCTVRVYNMDFFRKIVLRHDVGMGEAYMDGDYEVLGGFEGLGGFMAVVTANAVRAEQERGHLGLINWVGERLLYLSHLQRPNTIQGSRKNIEEHYDAGNAMYKLFLDETLTYSSGVYKGPGDTLYQSQLNKIDTLIAKARIGPSDHVLEIGCGWGGFAIRAVQTTGCRWTGITISKEQLAEATERVAAAGLQDRITLLFCDYRDTPTTLGAASFDAVVSVEMIEAVGHEHLRPYFNVIGTMLKPGGRAVLQAISCADERYEAYCHTSDFIREHIFPGGHLPSLGAIADCCRGTGLAVRDTHDIGPDYAITLRSWRQTWEERKADILALGYSERFWRKYKFYFVFCEAAFDARYIHNYHILLVKDGGALINGHTANGHTAASFTSATTTTTTSDGASGPLAASLLPTSAQALVQELPSDPVTQLLMALYFFLAGLLVGRGPHMWLLPAASFAMALVAAAAHVASQALVPSYRFLTPERRALWCSDIAHLGYSACVSAASLAYAFHEPRALQLTNQPADITLPSIITAVSAGVFAFNLWMCVRARLFERTALAIMQYTLLLVLFGTATYKGVGVPFLAATLASEVFTVAFLSGKLQEMAGMGRTSLRRTTRLVERVTLVLCRVLPHGVMAAAVVTQPAAFGHTLYYAMCVAGMGFQTFINCHKAVLLFRSNPAMEAGAAAAPAAGTSGGAVAAGGKTRTD</sequence>
<dbReference type="FunFam" id="1.10.405.20:FF:000001">
    <property type="entry name" value="Amine oxidase"/>
    <property type="match status" value="1"/>
</dbReference>
<dbReference type="FunFam" id="3.40.50.150:FF:000895">
    <property type="entry name" value="Cyclopropane fatty acid synthase"/>
    <property type="match status" value="1"/>
</dbReference>
<feature type="transmembrane region" description="Helical" evidence="1">
    <location>
        <begin position="1021"/>
        <end position="1040"/>
    </location>
</feature>
<dbReference type="PANTHER" id="PTHR43667:SF2">
    <property type="entry name" value="FATTY ACID C-METHYL TRANSFERASE"/>
    <property type="match status" value="1"/>
</dbReference>
<dbReference type="PaxDb" id="3055-EDP01579"/>
<evidence type="ECO:0000313" key="3">
    <source>
        <dbReference type="Proteomes" id="UP000006906"/>
    </source>
</evidence>
<keyword evidence="1" id="KW-0472">Membrane</keyword>
<dbReference type="Pfam" id="PF02353">
    <property type="entry name" value="CMAS"/>
    <property type="match status" value="1"/>
</dbReference>
<dbReference type="CDD" id="cd02440">
    <property type="entry name" value="AdoMet_MTases"/>
    <property type="match status" value="1"/>
</dbReference>
<dbReference type="Gene3D" id="1.10.405.20">
    <property type="match status" value="1"/>
</dbReference>
<dbReference type="Pfam" id="PF13450">
    <property type="entry name" value="NAD_binding_8"/>
    <property type="match status" value="1"/>
</dbReference>
<dbReference type="STRING" id="3055.A0A2K3DPN3"/>
<dbReference type="InParanoid" id="A0A2K3DPN3"/>
<reference evidence="2 3" key="1">
    <citation type="journal article" date="2007" name="Science">
        <title>The Chlamydomonas genome reveals the evolution of key animal and plant functions.</title>
        <authorList>
            <person name="Merchant S.S."/>
            <person name="Prochnik S.E."/>
            <person name="Vallon O."/>
            <person name="Harris E.H."/>
            <person name="Karpowicz S.J."/>
            <person name="Witman G.B."/>
            <person name="Terry A."/>
            <person name="Salamov A."/>
            <person name="Fritz-Laylin L.K."/>
            <person name="Marechal-Drouard L."/>
            <person name="Marshall W.F."/>
            <person name="Qu L.H."/>
            <person name="Nelson D.R."/>
            <person name="Sanderfoot A.A."/>
            <person name="Spalding M.H."/>
            <person name="Kapitonov V.V."/>
            <person name="Ren Q."/>
            <person name="Ferris P."/>
            <person name="Lindquist E."/>
            <person name="Shapiro H."/>
            <person name="Lucas S.M."/>
            <person name="Grimwood J."/>
            <person name="Schmutz J."/>
            <person name="Cardol P."/>
            <person name="Cerutti H."/>
            <person name="Chanfreau G."/>
            <person name="Chen C.L."/>
            <person name="Cognat V."/>
            <person name="Croft M.T."/>
            <person name="Dent R."/>
            <person name="Dutcher S."/>
            <person name="Fernandez E."/>
            <person name="Fukuzawa H."/>
            <person name="Gonzalez-Ballester D."/>
            <person name="Gonzalez-Halphen D."/>
            <person name="Hallmann A."/>
            <person name="Hanikenne M."/>
            <person name="Hippler M."/>
            <person name="Inwood W."/>
            <person name="Jabbari K."/>
            <person name="Kalanon M."/>
            <person name="Kuras R."/>
            <person name="Lefebvre P.A."/>
            <person name="Lemaire S.D."/>
            <person name="Lobanov A.V."/>
            <person name="Lohr M."/>
            <person name="Manuell A."/>
            <person name="Meier I."/>
            <person name="Mets L."/>
            <person name="Mittag M."/>
            <person name="Mittelmeier T."/>
            <person name="Moroney J.V."/>
            <person name="Moseley J."/>
            <person name="Napoli C."/>
            <person name="Nedelcu A.M."/>
            <person name="Niyogi K."/>
            <person name="Novoselov S.V."/>
            <person name="Paulsen I.T."/>
            <person name="Pazour G."/>
            <person name="Purton S."/>
            <person name="Ral J.P."/>
            <person name="Riano-Pachon D.M."/>
            <person name="Riekhof W."/>
            <person name="Rymarquis L."/>
            <person name="Schroda M."/>
            <person name="Stern D."/>
            <person name="Umen J."/>
            <person name="Willows R."/>
            <person name="Wilson N."/>
            <person name="Zimmer S.L."/>
            <person name="Allmer J."/>
            <person name="Balk J."/>
            <person name="Bisova K."/>
            <person name="Chen C.J."/>
            <person name="Elias M."/>
            <person name="Gendler K."/>
            <person name="Hauser C."/>
            <person name="Lamb M.R."/>
            <person name="Ledford H."/>
            <person name="Long J.C."/>
            <person name="Minagawa J."/>
            <person name="Page M.D."/>
            <person name="Pan J."/>
            <person name="Pootakham W."/>
            <person name="Roje S."/>
            <person name="Rose A."/>
            <person name="Stahlberg E."/>
            <person name="Terauchi A.M."/>
            <person name="Yang P."/>
            <person name="Ball S."/>
            <person name="Bowler C."/>
            <person name="Dieckmann C.L."/>
            <person name="Gladyshev V.N."/>
            <person name="Green P."/>
            <person name="Jorgensen R."/>
            <person name="Mayfield S."/>
            <person name="Mueller-Roeber B."/>
            <person name="Rajamani S."/>
            <person name="Sayre R.T."/>
            <person name="Brokstein P."/>
            <person name="Dubchak I."/>
            <person name="Goodstein D."/>
            <person name="Hornick L."/>
            <person name="Huang Y.W."/>
            <person name="Jhaveri J."/>
            <person name="Luo Y."/>
            <person name="Martinez D."/>
            <person name="Ngau W.C."/>
            <person name="Otillar B."/>
            <person name="Poliakov A."/>
            <person name="Porter A."/>
            <person name="Szajkowski L."/>
            <person name="Werner G."/>
            <person name="Zhou K."/>
            <person name="Grigoriev I.V."/>
            <person name="Rokhsar D.S."/>
            <person name="Grossman A.R."/>
        </authorList>
    </citation>
    <scope>NUCLEOTIDE SEQUENCE [LARGE SCALE GENOMIC DNA]</scope>
    <source>
        <strain evidence="3">CC-503</strain>
    </source>
</reference>
<feature type="transmembrane region" description="Helical" evidence="1">
    <location>
        <begin position="1076"/>
        <end position="1096"/>
    </location>
</feature>
<keyword evidence="1" id="KW-1133">Transmembrane helix</keyword>
<dbReference type="KEGG" id="cre:CHLRE_06g281250v5"/>
<dbReference type="InterPro" id="IPR036188">
    <property type="entry name" value="FAD/NAD-bd_sf"/>
</dbReference>
<proteinExistence type="predicted"/>
<dbReference type="SUPFAM" id="SSF51905">
    <property type="entry name" value="FAD/NAD(P)-binding domain"/>
    <property type="match status" value="1"/>
</dbReference>
<evidence type="ECO:0000313" key="2">
    <source>
        <dbReference type="EMBL" id="PNW82495.1"/>
    </source>
</evidence>
<dbReference type="EMBL" id="CM008967">
    <property type="protein sequence ID" value="PNW82495.1"/>
    <property type="molecule type" value="Genomic_DNA"/>
</dbReference>
<dbReference type="InterPro" id="IPR050723">
    <property type="entry name" value="CFA/CMAS"/>
</dbReference>
<dbReference type="RefSeq" id="XP_042923970.1">
    <property type="nucleotide sequence ID" value="XM_043063264.1"/>
</dbReference>
<keyword evidence="1" id="KW-0812">Transmembrane</keyword>
<evidence type="ECO:0008006" key="4">
    <source>
        <dbReference type="Google" id="ProtNLM"/>
    </source>
</evidence>
<organism evidence="2 3">
    <name type="scientific">Chlamydomonas reinhardtii</name>
    <name type="common">Chlamydomonas smithii</name>
    <dbReference type="NCBI Taxonomy" id="3055"/>
    <lineage>
        <taxon>Eukaryota</taxon>
        <taxon>Viridiplantae</taxon>
        <taxon>Chlorophyta</taxon>
        <taxon>core chlorophytes</taxon>
        <taxon>Chlorophyceae</taxon>
        <taxon>CS clade</taxon>
        <taxon>Chlamydomonadales</taxon>
        <taxon>Chlamydomonadaceae</taxon>
        <taxon>Chlamydomonas</taxon>
    </lineage>
</organism>
<feature type="transmembrane region" description="Helical" evidence="1">
    <location>
        <begin position="1052"/>
        <end position="1070"/>
    </location>
</feature>
<dbReference type="Proteomes" id="UP000006906">
    <property type="component" value="Chromosome 6"/>
</dbReference>